<sequence>MKNRFVRLLRMGLPGLVLAALAGCAAPVGPEETPAPETQVYTVGGVELALPEAEGRFTVVPHPEEGAWRGENLLGVYETESYERGLEEDGRLWGSLFTLVRYEAADYESLLAYGTEPEAFARDADGRYYSFTDTDGSLYRGEDGPTPEEEARWAALQETIPQLRADFITRNGLEPFDEAALLAGPFTYEGEHRYLEYSGTYGTYVLALSQPERQGEGGIWCVERWYRPGGGSGLVFPQQDGQAAAAVYAARQAERDGGDLSYDSPEGAAVHWISEYCGALSVSSGELTEVDGPEGTGREGEPTMAAALAYVFSGGDSAELWGCKDPGSGPWTELLYRQELATLQEWFGACAWERVDAAEEVPWDDSTVPPYGSYTMRLLSDGDIILHWNSPYVAVYLDGEGQIWRCTSGYDQLYRNLAERWAWKVAQGVPGYFSALTDEDGPALLAGAEGDRPLPDPGAVEAAMEALTWTPVEPAPAEEPEGVTVTDTSGYYRMTFCPGNLVYYYMDDYWNFWFQGTGEAELYPLLLEQTA</sequence>
<dbReference type="HOGENOM" id="CLU_512598_0_0_9"/>
<organism evidence="2 3">
    <name type="scientific">Flavonifractor plautii 1_3_50AFAA</name>
    <dbReference type="NCBI Taxonomy" id="742738"/>
    <lineage>
        <taxon>Bacteria</taxon>
        <taxon>Bacillati</taxon>
        <taxon>Bacillota</taxon>
        <taxon>Clostridia</taxon>
        <taxon>Eubacteriales</taxon>
        <taxon>Oscillospiraceae</taxon>
        <taxon>Flavonifractor</taxon>
    </lineage>
</organism>
<dbReference type="eggNOG" id="COG4219">
    <property type="taxonomic scope" value="Bacteria"/>
</dbReference>
<dbReference type="PATRIC" id="fig|742738.3.peg.3245"/>
<protein>
    <recommendedName>
        <fullName evidence="4">DUF3298 domain-containing protein</fullName>
    </recommendedName>
</protein>
<name>A0A096D926_FLAPL</name>
<dbReference type="RefSeq" id="WP_044942499.1">
    <property type="nucleotide sequence ID" value="NZ_KN174165.1"/>
</dbReference>
<gene>
    <name evidence="2" type="ORF">HMPREF9460_03155</name>
</gene>
<keyword evidence="3" id="KW-1185">Reference proteome</keyword>
<keyword evidence="1" id="KW-0732">Signal</keyword>
<dbReference type="AlphaFoldDB" id="A0A096D926"/>
<dbReference type="PROSITE" id="PS51257">
    <property type="entry name" value="PROKAR_LIPOPROTEIN"/>
    <property type="match status" value="1"/>
</dbReference>
<evidence type="ECO:0008006" key="4">
    <source>
        <dbReference type="Google" id="ProtNLM"/>
    </source>
</evidence>
<dbReference type="EMBL" id="ADLO01000096">
    <property type="protein sequence ID" value="KGF54059.1"/>
    <property type="molecule type" value="Genomic_DNA"/>
</dbReference>
<proteinExistence type="predicted"/>
<reference evidence="2 3" key="1">
    <citation type="submission" date="2011-08" db="EMBL/GenBank/DDBJ databases">
        <title>The Genome Sequence of Clostridium orbiscindens 1_3_50AFAA.</title>
        <authorList>
            <consortium name="The Broad Institute Genome Sequencing Platform"/>
            <person name="Earl A."/>
            <person name="Ward D."/>
            <person name="Feldgarden M."/>
            <person name="Gevers D."/>
            <person name="Daigneault M."/>
            <person name="Strauss J."/>
            <person name="Allen-Vercoe E."/>
            <person name="Young S.K."/>
            <person name="Zeng Q."/>
            <person name="Gargeya S."/>
            <person name="Fitzgerald M."/>
            <person name="Haas B."/>
            <person name="Abouelleil A."/>
            <person name="Alvarado L."/>
            <person name="Arachchi H.M."/>
            <person name="Berlin A."/>
            <person name="Brown A."/>
            <person name="Chapman S.B."/>
            <person name="Chen Z."/>
            <person name="Dunbar C."/>
            <person name="Freedman E."/>
            <person name="Gearin G."/>
            <person name="Gellesch M."/>
            <person name="Goldberg J."/>
            <person name="Griggs A."/>
            <person name="Gujja S."/>
            <person name="Heiman D."/>
            <person name="Howarth C."/>
            <person name="Larson L."/>
            <person name="Lui A."/>
            <person name="MacDonald P.J.P."/>
            <person name="Montmayeur A."/>
            <person name="Murphy C."/>
            <person name="Neiman D."/>
            <person name="Pearson M."/>
            <person name="Priest M."/>
            <person name="Roberts A."/>
            <person name="Saif S."/>
            <person name="Shea T."/>
            <person name="Shenoy N."/>
            <person name="Sisk P."/>
            <person name="Stolte C."/>
            <person name="Sykes S."/>
            <person name="Wortman J."/>
            <person name="Nusbaum C."/>
            <person name="Birren B."/>
        </authorList>
    </citation>
    <scope>NUCLEOTIDE SEQUENCE [LARGE SCALE GENOMIC DNA]</scope>
    <source>
        <strain evidence="2 3">1_3_50AFAA</strain>
    </source>
</reference>
<comment type="caution">
    <text evidence="2">The sequence shown here is derived from an EMBL/GenBank/DDBJ whole genome shotgun (WGS) entry which is preliminary data.</text>
</comment>
<feature type="chain" id="PRO_5038587936" description="DUF3298 domain-containing protein" evidence="1">
    <location>
        <begin position="20"/>
        <end position="531"/>
    </location>
</feature>
<accession>A0A096D926</accession>
<evidence type="ECO:0000313" key="3">
    <source>
        <dbReference type="Proteomes" id="UP000029585"/>
    </source>
</evidence>
<feature type="signal peptide" evidence="1">
    <location>
        <begin position="1"/>
        <end position="19"/>
    </location>
</feature>
<evidence type="ECO:0000313" key="2">
    <source>
        <dbReference type="EMBL" id="KGF54059.1"/>
    </source>
</evidence>
<evidence type="ECO:0000256" key="1">
    <source>
        <dbReference type="SAM" id="SignalP"/>
    </source>
</evidence>
<dbReference type="Proteomes" id="UP000029585">
    <property type="component" value="Unassembled WGS sequence"/>
</dbReference>